<dbReference type="EMBL" id="QLSX01000003">
    <property type="protein sequence ID" value="RAR62772.1"/>
    <property type="molecule type" value="Genomic_DNA"/>
</dbReference>
<gene>
    <name evidence="1" type="ORF">BCL93_1032</name>
</gene>
<sequence>MPIDARYHEHVYEATTPVLDQGKVALLELPTDGVGGQAGQLGEPLDGHDWHGGRDLGRVALFHVVPARCGWLC</sequence>
<protein>
    <submittedName>
        <fullName evidence="1">Uncharacterized protein</fullName>
    </submittedName>
</protein>
<dbReference type="AlphaFoldDB" id="A0A328XS15"/>
<reference evidence="1 2" key="1">
    <citation type="submission" date="2018-06" db="EMBL/GenBank/DDBJ databases">
        <title>Comparative analysis of microorganisms from saline springs in Andes Mountain Range, Colombia.</title>
        <authorList>
            <person name="Rubin E."/>
        </authorList>
    </citation>
    <scope>NUCLEOTIDE SEQUENCE [LARGE SCALE GENOMIC DNA]</scope>
    <source>
        <strain evidence="1 2">USBA-857</strain>
    </source>
</reference>
<dbReference type="RefSeq" id="WP_112053989.1">
    <property type="nucleotide sequence ID" value="NZ_QLSX01000003.1"/>
</dbReference>
<name>A0A328XS15_9GAMM</name>
<evidence type="ECO:0000313" key="2">
    <source>
        <dbReference type="Proteomes" id="UP000249700"/>
    </source>
</evidence>
<accession>A0A328XS15</accession>
<organism evidence="1 2">
    <name type="scientific">Onishia taeanensis</name>
    <dbReference type="NCBI Taxonomy" id="284577"/>
    <lineage>
        <taxon>Bacteria</taxon>
        <taxon>Pseudomonadati</taxon>
        <taxon>Pseudomonadota</taxon>
        <taxon>Gammaproteobacteria</taxon>
        <taxon>Oceanospirillales</taxon>
        <taxon>Halomonadaceae</taxon>
        <taxon>Onishia</taxon>
    </lineage>
</organism>
<evidence type="ECO:0000313" key="1">
    <source>
        <dbReference type="EMBL" id="RAR62772.1"/>
    </source>
</evidence>
<comment type="caution">
    <text evidence="1">The sequence shown here is derived from an EMBL/GenBank/DDBJ whole genome shotgun (WGS) entry which is preliminary data.</text>
</comment>
<dbReference type="Proteomes" id="UP000249700">
    <property type="component" value="Unassembled WGS sequence"/>
</dbReference>
<proteinExistence type="predicted"/>